<keyword evidence="2" id="KW-1185">Reference proteome</keyword>
<organism evidence="1 2">
    <name type="scientific">Araneus ventricosus</name>
    <name type="common">Orbweaver spider</name>
    <name type="synonym">Epeira ventricosa</name>
    <dbReference type="NCBI Taxonomy" id="182803"/>
    <lineage>
        <taxon>Eukaryota</taxon>
        <taxon>Metazoa</taxon>
        <taxon>Ecdysozoa</taxon>
        <taxon>Arthropoda</taxon>
        <taxon>Chelicerata</taxon>
        <taxon>Arachnida</taxon>
        <taxon>Araneae</taxon>
        <taxon>Araneomorphae</taxon>
        <taxon>Entelegynae</taxon>
        <taxon>Araneoidea</taxon>
        <taxon>Araneidae</taxon>
        <taxon>Araneus</taxon>
    </lineage>
</organism>
<evidence type="ECO:0000313" key="2">
    <source>
        <dbReference type="Proteomes" id="UP000499080"/>
    </source>
</evidence>
<dbReference type="Proteomes" id="UP000499080">
    <property type="component" value="Unassembled WGS sequence"/>
</dbReference>
<gene>
    <name evidence="1" type="ORF">AVEN_97426_1</name>
</gene>
<sequence>MGQDRGFMSGHSISPIPGNECVLLCPLLCWVLQYGPRTKSLDPRTSWNGGFQFGAISEEVNVPEVKKLINQSDTLRVPERCQHNLPCEVRHFVFFRYGLAEMLPRH</sequence>
<comment type="caution">
    <text evidence="1">The sequence shown here is derived from an EMBL/GenBank/DDBJ whole genome shotgun (WGS) entry which is preliminary data.</text>
</comment>
<name>A0A4Y2EKS3_ARAVE</name>
<evidence type="ECO:0000313" key="1">
    <source>
        <dbReference type="EMBL" id="GBM29147.1"/>
    </source>
</evidence>
<dbReference type="AlphaFoldDB" id="A0A4Y2EKS3"/>
<dbReference type="EMBL" id="BGPR01000628">
    <property type="protein sequence ID" value="GBM29147.1"/>
    <property type="molecule type" value="Genomic_DNA"/>
</dbReference>
<reference evidence="1 2" key="1">
    <citation type="journal article" date="2019" name="Sci. Rep.">
        <title>Orb-weaving spider Araneus ventricosus genome elucidates the spidroin gene catalogue.</title>
        <authorList>
            <person name="Kono N."/>
            <person name="Nakamura H."/>
            <person name="Ohtoshi R."/>
            <person name="Moran D.A.P."/>
            <person name="Shinohara A."/>
            <person name="Yoshida Y."/>
            <person name="Fujiwara M."/>
            <person name="Mori M."/>
            <person name="Tomita M."/>
            <person name="Arakawa K."/>
        </authorList>
    </citation>
    <scope>NUCLEOTIDE SEQUENCE [LARGE SCALE GENOMIC DNA]</scope>
</reference>
<accession>A0A4Y2EKS3</accession>
<proteinExistence type="predicted"/>
<protein>
    <submittedName>
        <fullName evidence="1">Uncharacterized protein</fullName>
    </submittedName>
</protein>